<feature type="non-terminal residue" evidence="9">
    <location>
        <position position="1"/>
    </location>
</feature>
<accession>A0AAD5SQY4</accession>
<dbReference type="AlphaFoldDB" id="A0AAD5SQY4"/>
<keyword evidence="4 7" id="KW-0812">Transmembrane</keyword>
<evidence type="ECO:0000256" key="5">
    <source>
        <dbReference type="ARBA" id="ARBA00022989"/>
    </source>
</evidence>
<keyword evidence="3" id="KW-1003">Cell membrane</keyword>
<comment type="caution">
    <text evidence="9">The sequence shown here is derived from an EMBL/GenBank/DDBJ whole genome shotgun (WGS) entry which is preliminary data.</text>
</comment>
<feature type="transmembrane region" description="Helical" evidence="7">
    <location>
        <begin position="84"/>
        <end position="103"/>
    </location>
</feature>
<feature type="transmembrane region" description="Helical" evidence="7">
    <location>
        <begin position="242"/>
        <end position="260"/>
    </location>
</feature>
<reference evidence="9" key="1">
    <citation type="submission" date="2020-05" db="EMBL/GenBank/DDBJ databases">
        <title>Phylogenomic resolution of chytrid fungi.</title>
        <authorList>
            <person name="Stajich J.E."/>
            <person name="Amses K."/>
            <person name="Simmons R."/>
            <person name="Seto K."/>
            <person name="Myers J."/>
            <person name="Bonds A."/>
            <person name="Quandt C.A."/>
            <person name="Barry K."/>
            <person name="Liu P."/>
            <person name="Grigoriev I."/>
            <person name="Longcore J.E."/>
            <person name="James T.Y."/>
        </authorList>
    </citation>
    <scope>NUCLEOTIDE SEQUENCE</scope>
    <source>
        <strain evidence="9">JEL0513</strain>
    </source>
</reference>
<keyword evidence="2" id="KW-0813">Transport</keyword>
<dbReference type="PANTHER" id="PTHR23501:SF191">
    <property type="entry name" value="VACUOLAR BASIC AMINO ACID TRANSPORTER 4"/>
    <property type="match status" value="1"/>
</dbReference>
<evidence type="ECO:0000256" key="2">
    <source>
        <dbReference type="ARBA" id="ARBA00022448"/>
    </source>
</evidence>
<keyword evidence="5 7" id="KW-1133">Transmembrane helix</keyword>
<dbReference type="EMBL" id="JADGJH010003410">
    <property type="protein sequence ID" value="KAJ3091152.1"/>
    <property type="molecule type" value="Genomic_DNA"/>
</dbReference>
<evidence type="ECO:0000256" key="1">
    <source>
        <dbReference type="ARBA" id="ARBA00004651"/>
    </source>
</evidence>
<keyword evidence="10" id="KW-1185">Reference proteome</keyword>
<dbReference type="SUPFAM" id="SSF103473">
    <property type="entry name" value="MFS general substrate transporter"/>
    <property type="match status" value="1"/>
</dbReference>
<proteinExistence type="predicted"/>
<feature type="transmembrane region" description="Helical" evidence="7">
    <location>
        <begin position="109"/>
        <end position="130"/>
    </location>
</feature>
<name>A0AAD5SQY4_9FUNG</name>
<evidence type="ECO:0000313" key="9">
    <source>
        <dbReference type="EMBL" id="KAJ3091152.1"/>
    </source>
</evidence>
<evidence type="ECO:0000256" key="6">
    <source>
        <dbReference type="ARBA" id="ARBA00023136"/>
    </source>
</evidence>
<sequence>HTCGIQIKIVLSKPQFILVYISLILSIFMAALDQTIVSTALKAIVVDLRHQQLIPWIGSAYLMTAAPVGTLYGKFADIFGRKWVFVFAIVVFELGSLLCGVATSMEFLIVGRAVAGIGGGGIFALVNIIITDIVSMRDRAKYQAAVGAFFGLAAVIAPLVGGSFADHVSWRWCFYINLPLGAITLVNIILFLNFPPEFGSMKKKFGRVDIIGATLLFAAIICLITPLQLGGSIWAWNSAQVIATFVASVVLFVVFAYVELKVAKEPIVPPAIFINSSVPAFLVINVAMGAAFLAGVYYISLFFQVVFNDSATDAGLHIIPFVCGIVLLSLFTGFFVSKFGHYKIFFLVGPFIVAAGTILISMFDGSSTKAEQILYLAIFGIGLGNMIQLRVIGLQASVPLELIAIATAVGQTCNSLGSAIGVAISGTIFNNVVTSNTANDVELQYFISKFQAMNITIQSSDVLSLLGLLQASASNYPSDPVAAAQYNATLATATFELVIGFNDAFKIAYLTLLPYPGIVLLMALFFVKQFSINKSIAHSAAE</sequence>
<dbReference type="Pfam" id="PF07690">
    <property type="entry name" value="MFS_1"/>
    <property type="match status" value="1"/>
</dbReference>
<dbReference type="Gene3D" id="1.20.1250.20">
    <property type="entry name" value="MFS general substrate transporter like domains"/>
    <property type="match status" value="1"/>
</dbReference>
<dbReference type="GO" id="GO:0005886">
    <property type="term" value="C:plasma membrane"/>
    <property type="evidence" value="ECO:0007669"/>
    <property type="project" value="UniProtKB-SubCell"/>
</dbReference>
<dbReference type="PROSITE" id="PS50850">
    <property type="entry name" value="MFS"/>
    <property type="match status" value="1"/>
</dbReference>
<gene>
    <name evidence="9" type="ORF">HK100_007261</name>
</gene>
<feature type="transmembrane region" description="Helical" evidence="7">
    <location>
        <begin position="142"/>
        <end position="162"/>
    </location>
</feature>
<feature type="domain" description="Major facilitator superfamily (MFS) profile" evidence="8">
    <location>
        <begin position="19"/>
        <end position="531"/>
    </location>
</feature>
<dbReference type="InterPro" id="IPR011701">
    <property type="entry name" value="MFS"/>
</dbReference>
<feature type="transmembrane region" description="Helical" evidence="7">
    <location>
        <begin position="53"/>
        <end position="72"/>
    </location>
</feature>
<feature type="transmembrane region" description="Helical" evidence="7">
    <location>
        <begin position="215"/>
        <end position="236"/>
    </location>
</feature>
<evidence type="ECO:0000256" key="4">
    <source>
        <dbReference type="ARBA" id="ARBA00022692"/>
    </source>
</evidence>
<comment type="subcellular location">
    <subcellularLocation>
        <location evidence="1">Cell membrane</location>
        <topology evidence="1">Multi-pass membrane protein</topology>
    </subcellularLocation>
</comment>
<dbReference type="InterPro" id="IPR036259">
    <property type="entry name" value="MFS_trans_sf"/>
</dbReference>
<feature type="transmembrane region" description="Helical" evidence="7">
    <location>
        <begin position="403"/>
        <end position="429"/>
    </location>
</feature>
<protein>
    <recommendedName>
        <fullName evidence="8">Major facilitator superfamily (MFS) profile domain-containing protein</fullName>
    </recommendedName>
</protein>
<evidence type="ECO:0000256" key="7">
    <source>
        <dbReference type="SAM" id="Phobius"/>
    </source>
</evidence>
<feature type="transmembrane region" description="Helical" evidence="7">
    <location>
        <begin position="174"/>
        <end position="194"/>
    </location>
</feature>
<dbReference type="Gene3D" id="1.20.1720.10">
    <property type="entry name" value="Multidrug resistance protein D"/>
    <property type="match status" value="1"/>
</dbReference>
<keyword evidence="6 7" id="KW-0472">Membrane</keyword>
<feature type="transmembrane region" description="Helical" evidence="7">
    <location>
        <begin position="272"/>
        <end position="298"/>
    </location>
</feature>
<dbReference type="Proteomes" id="UP001211907">
    <property type="component" value="Unassembled WGS sequence"/>
</dbReference>
<feature type="transmembrane region" description="Helical" evidence="7">
    <location>
        <begin position="507"/>
        <end position="527"/>
    </location>
</feature>
<dbReference type="FunFam" id="1.20.1720.10:FF:000004">
    <property type="entry name" value="EmrB/QacA family drug resistance transporter"/>
    <property type="match status" value="1"/>
</dbReference>
<evidence type="ECO:0000259" key="8">
    <source>
        <dbReference type="PROSITE" id="PS50850"/>
    </source>
</evidence>
<dbReference type="InterPro" id="IPR020846">
    <property type="entry name" value="MFS_dom"/>
</dbReference>
<evidence type="ECO:0000256" key="3">
    <source>
        <dbReference type="ARBA" id="ARBA00022475"/>
    </source>
</evidence>
<feature type="transmembrane region" description="Helical" evidence="7">
    <location>
        <begin position="373"/>
        <end position="391"/>
    </location>
</feature>
<dbReference type="GO" id="GO:0022857">
    <property type="term" value="F:transmembrane transporter activity"/>
    <property type="evidence" value="ECO:0007669"/>
    <property type="project" value="InterPro"/>
</dbReference>
<feature type="transmembrane region" description="Helical" evidence="7">
    <location>
        <begin position="344"/>
        <end position="361"/>
    </location>
</feature>
<dbReference type="PANTHER" id="PTHR23501">
    <property type="entry name" value="MAJOR FACILITATOR SUPERFAMILY"/>
    <property type="match status" value="1"/>
</dbReference>
<feature type="transmembrane region" description="Helical" evidence="7">
    <location>
        <begin position="17"/>
        <end position="41"/>
    </location>
</feature>
<dbReference type="CDD" id="cd17502">
    <property type="entry name" value="MFS_Azr1_MDR_like"/>
    <property type="match status" value="1"/>
</dbReference>
<evidence type="ECO:0000313" key="10">
    <source>
        <dbReference type="Proteomes" id="UP001211907"/>
    </source>
</evidence>
<organism evidence="9 10">
    <name type="scientific">Physocladia obscura</name>
    <dbReference type="NCBI Taxonomy" id="109957"/>
    <lineage>
        <taxon>Eukaryota</taxon>
        <taxon>Fungi</taxon>
        <taxon>Fungi incertae sedis</taxon>
        <taxon>Chytridiomycota</taxon>
        <taxon>Chytridiomycota incertae sedis</taxon>
        <taxon>Chytridiomycetes</taxon>
        <taxon>Chytridiales</taxon>
        <taxon>Chytriomycetaceae</taxon>
        <taxon>Physocladia</taxon>
    </lineage>
</organism>
<feature type="transmembrane region" description="Helical" evidence="7">
    <location>
        <begin position="318"/>
        <end position="337"/>
    </location>
</feature>